<gene>
    <name evidence="14" type="ORF">cand_011310</name>
</gene>
<comment type="subunit">
    <text evidence="13">Subunit of dynactin, a multiprotein complex part of a tripartite complex with dynein and a adapter, such as BICDL1, BICD2 or HOOK3. The dynactin complex is built around ACTR1A/ACTB filament and consists of an actin-related filament composed of a shoulder domain, a pointed end and a barbed end. Its length is defined by its flexible shoulder domain. The soulder is composed of 2 DCTN1 subunits, 4 DCTN2 and 2 DCTN3. The 4 DCNT2 (via N-terminus) bind the ACTR1A filament and act as molecular rulers to determine the length. The pointed end is important for binding dynein-dynactin cargo adapters. Consists of 4 subunits: ACTR10, DCNT4, DCTN5 and DCTN6. The barbed end is composed of a CAPZA1:CAPZB heterodimers, which binds ACTR1A/ACTB filament and dynactin and stabilizes dynactin. Interacts with ATP7B, but not ATP7A, in a copper-dependent manner. Interacts with ANK2; this interaction is required for localization at costameres. Interacts with N4BP2L1.</text>
</comment>
<evidence type="ECO:0000256" key="10">
    <source>
        <dbReference type="ARBA" id="ARBA00023212"/>
    </source>
</evidence>
<dbReference type="RefSeq" id="XP_067068219.1">
    <property type="nucleotide sequence ID" value="XM_067211370.1"/>
</dbReference>
<keyword evidence="9" id="KW-0175">Coiled coil</keyword>
<evidence type="ECO:0000256" key="7">
    <source>
        <dbReference type="ARBA" id="ARBA00022843"/>
    </source>
</evidence>
<keyword evidence="15" id="KW-1185">Reference proteome</keyword>
<keyword evidence="10" id="KW-0206">Cytoskeleton</keyword>
<keyword evidence="8" id="KW-0007">Acetylation</keyword>
<dbReference type="OrthoDB" id="283815at2759"/>
<comment type="subcellular location">
    <subcellularLocation>
        <location evidence="1">Cytoplasm</location>
        <location evidence="1">Cytoskeleton</location>
        <location evidence="1">Microtubule organizing center</location>
        <location evidence="1">Centrosome</location>
    </subcellularLocation>
    <subcellularLocation>
        <location evidence="2">Cytoplasm</location>
        <location evidence="2">Cytoskeleton</location>
        <location evidence="2">Stress fiber</location>
    </subcellularLocation>
    <subcellularLocation>
        <location evidence="3">Cytoplasm</location>
        <location evidence="3">Myofibril</location>
    </subcellularLocation>
</comment>
<evidence type="ECO:0000256" key="5">
    <source>
        <dbReference type="ARBA" id="ARBA00022499"/>
    </source>
</evidence>
<keyword evidence="5" id="KW-1017">Isopeptide bond</keyword>
<evidence type="ECO:0000256" key="12">
    <source>
        <dbReference type="ARBA" id="ARBA00034864"/>
    </source>
</evidence>
<sequence>MNSVLYLVNGELSNLDTCYYCESCNKIINGVETNLEIESYYCPNCLDNIPSSEAFETNFCCSRCFDCPRCSSTLVNIDSSIMINNEVFNKCQTNIVRPFMYCSHCNWSFPNINNSSADIFENLFNLKMDLFQSKSTEDFASKLSTFGQFELDKTKRHIKYIKNRIESRARVEYDTKLKIGLGMTHTTLEMNMDKSLNQKENIRDGHWSINDLENDLVQKSSRCNSKDIWVDTPIIKQHFSCRYLDNYQPSKFNGLSLFQYLKNPQFINPKYMIKNSSICTNLFYNIPCRKHLMVQISKRCNTCQRFVTKAQLNPLAQPSYRINLSASLFVPNLSVVYSEKNPIYKDNGITQIVTLQIVNYMDKQIQLNWIPKDSENEEFNDPEISINNIIVDIEPKSIILWSKWDPSIDQLPPDKTQNTLDASTISMDIRNRNKSEITVKIQHKSKIFENRFPDKKHTEGINFLLHGNATFQTPTADNVTLEFCVYIDLK</sequence>
<reference evidence="14 15" key="1">
    <citation type="submission" date="2016-10" db="EMBL/GenBank/DDBJ databases">
        <title>Reductive evolution of mitochondrial metabolism and differential evolution of invasion-related proteins in Cryptosporidium.</title>
        <authorList>
            <person name="Liu S."/>
            <person name="Roellig D.M."/>
            <person name="Guo Y."/>
            <person name="Li N."/>
            <person name="Frace M.A."/>
            <person name="Tang K."/>
            <person name="Zhang L."/>
            <person name="Feng Y."/>
            <person name="Xiao L."/>
        </authorList>
    </citation>
    <scope>NUCLEOTIDE SEQUENCE [LARGE SCALE GENOMIC DNA]</scope>
    <source>
        <strain evidence="14">30847</strain>
    </source>
</reference>
<evidence type="ECO:0000256" key="11">
    <source>
        <dbReference type="ARBA" id="ARBA00034776"/>
    </source>
</evidence>
<dbReference type="GO" id="GO:0005813">
    <property type="term" value="C:centrosome"/>
    <property type="evidence" value="ECO:0007669"/>
    <property type="project" value="UniProtKB-SubCell"/>
</dbReference>
<dbReference type="GO" id="GO:0005869">
    <property type="term" value="C:dynactin complex"/>
    <property type="evidence" value="ECO:0007669"/>
    <property type="project" value="InterPro"/>
</dbReference>
<accession>A0A1J4MU11</accession>
<dbReference type="PANTHER" id="PTHR13034">
    <property type="entry name" value="DYNACTIN P62 SUBUNIT"/>
    <property type="match status" value="1"/>
</dbReference>
<name>A0A1J4MU11_9CRYT</name>
<evidence type="ECO:0000256" key="4">
    <source>
        <dbReference type="ARBA" id="ARBA00022490"/>
    </source>
</evidence>
<dbReference type="VEuPathDB" id="CryptoDB:cand_011310"/>
<organism evidence="14 15">
    <name type="scientific">Cryptosporidium andersoni</name>
    <dbReference type="NCBI Taxonomy" id="117008"/>
    <lineage>
        <taxon>Eukaryota</taxon>
        <taxon>Sar</taxon>
        <taxon>Alveolata</taxon>
        <taxon>Apicomplexa</taxon>
        <taxon>Conoidasida</taxon>
        <taxon>Coccidia</taxon>
        <taxon>Eucoccidiorida</taxon>
        <taxon>Eimeriorina</taxon>
        <taxon>Cryptosporidiidae</taxon>
        <taxon>Cryptosporidium</taxon>
    </lineage>
</organism>
<evidence type="ECO:0000256" key="1">
    <source>
        <dbReference type="ARBA" id="ARBA00004300"/>
    </source>
</evidence>
<proteinExistence type="inferred from homology"/>
<evidence type="ECO:0000256" key="6">
    <source>
        <dbReference type="ARBA" id="ARBA00022553"/>
    </source>
</evidence>
<dbReference type="Proteomes" id="UP000186804">
    <property type="component" value="Unassembled WGS sequence"/>
</dbReference>
<dbReference type="GeneID" id="92365316"/>
<dbReference type="Pfam" id="PF05502">
    <property type="entry name" value="Dynactin_p62"/>
    <property type="match status" value="1"/>
</dbReference>
<keyword evidence="4" id="KW-0963">Cytoplasm</keyword>
<evidence type="ECO:0000256" key="3">
    <source>
        <dbReference type="ARBA" id="ARBA00004657"/>
    </source>
</evidence>
<dbReference type="InterPro" id="IPR008603">
    <property type="entry name" value="DCTN4"/>
</dbReference>
<protein>
    <recommendedName>
        <fullName evidence="12">Dynactin subunit 4</fullName>
    </recommendedName>
</protein>
<evidence type="ECO:0000256" key="2">
    <source>
        <dbReference type="ARBA" id="ARBA00004529"/>
    </source>
</evidence>
<keyword evidence="6" id="KW-0597">Phosphoprotein</keyword>
<comment type="caution">
    <text evidence="14">The sequence shown here is derived from an EMBL/GenBank/DDBJ whole genome shotgun (WGS) entry which is preliminary data.</text>
</comment>
<evidence type="ECO:0000256" key="13">
    <source>
        <dbReference type="ARBA" id="ARBA00093507"/>
    </source>
</evidence>
<evidence type="ECO:0000313" key="15">
    <source>
        <dbReference type="Proteomes" id="UP000186804"/>
    </source>
</evidence>
<evidence type="ECO:0000256" key="9">
    <source>
        <dbReference type="ARBA" id="ARBA00023054"/>
    </source>
</evidence>
<dbReference type="GO" id="GO:0001725">
    <property type="term" value="C:stress fiber"/>
    <property type="evidence" value="ECO:0007669"/>
    <property type="project" value="UniProtKB-SubCell"/>
</dbReference>
<evidence type="ECO:0000256" key="8">
    <source>
        <dbReference type="ARBA" id="ARBA00022990"/>
    </source>
</evidence>
<keyword evidence="7" id="KW-0832">Ubl conjugation</keyword>
<dbReference type="EMBL" id="LRBS01000067">
    <property type="protein sequence ID" value="OII76373.1"/>
    <property type="molecule type" value="Genomic_DNA"/>
</dbReference>
<dbReference type="AlphaFoldDB" id="A0A1J4MU11"/>
<evidence type="ECO:0000313" key="14">
    <source>
        <dbReference type="EMBL" id="OII76373.1"/>
    </source>
</evidence>
<dbReference type="PANTHER" id="PTHR13034:SF2">
    <property type="entry name" value="DYNACTIN SUBUNIT 4"/>
    <property type="match status" value="1"/>
</dbReference>
<comment type="similarity">
    <text evidence="11">Belongs to the dynactin subunit 4 family.</text>
</comment>